<name>A0AAU9IIA5_9CILI</name>
<accession>A0AAU9IIA5</accession>
<protein>
    <submittedName>
        <fullName evidence="3">Uncharacterized protein</fullName>
    </submittedName>
</protein>
<reference evidence="3" key="1">
    <citation type="submission" date="2021-09" db="EMBL/GenBank/DDBJ databases">
        <authorList>
            <consortium name="AG Swart"/>
            <person name="Singh M."/>
            <person name="Singh A."/>
            <person name="Seah K."/>
            <person name="Emmerich C."/>
        </authorList>
    </citation>
    <scope>NUCLEOTIDE SEQUENCE</scope>
    <source>
        <strain evidence="3">ATCC30299</strain>
    </source>
</reference>
<sequence>MKSNRAKAQTSLSAVISPKNPKKAATSKSHNPSPPKKPINKEEEFWLWMRPETADLENEISSKKRILELLDPRINDIDAELRDQILVRDRQINEMNKTILALRASLKIIKDSKKNELEITEQHKKLQKELSDLKQVQVDQEEHCNQEMAEHEKKENAWKEEKEYLISKQNEILEENEGLKTKLNMKEKELNEVKDDIKQLSVVVRQMSELNRELTGKVDKMIPDMENLQKLYAEAKIKADSVSVLEDEVKQYEEEARRKKEENENIFNNIEDYKKKIKEIEENIKEKAQEIGGNSPEIGGFLQSLRAGVAEIKHGLNKIRKNLKNDMIDEHSVKNVMATLEQELKAAKIQVKKAEAQENAYRTQIESLKDMMNKHQEMYAENIKLYSVKSDSIKKLTEQIKDKMEHMRNEAMKKEVESTKAIAKANTLTERIDVLQKRLKDSSAKEEELIEKIASLKSKLQYLLNDRKSSEGQLTIRENRLKEAIAHLSTLREELFKRDTEIAKKNKVVLKLEKDIENLKAEIETTKDKMKNVEADTKKYSTKIIQDKDKAIEMLKTMIRAKSERFMEKIS</sequence>
<feature type="coiled-coil region" evidence="1">
    <location>
        <begin position="235"/>
        <end position="290"/>
    </location>
</feature>
<feature type="compositionally biased region" description="Polar residues" evidence="2">
    <location>
        <begin position="1"/>
        <end position="14"/>
    </location>
</feature>
<keyword evidence="1" id="KW-0175">Coiled coil</keyword>
<organism evidence="3 4">
    <name type="scientific">Blepharisma stoltei</name>
    <dbReference type="NCBI Taxonomy" id="1481888"/>
    <lineage>
        <taxon>Eukaryota</taxon>
        <taxon>Sar</taxon>
        <taxon>Alveolata</taxon>
        <taxon>Ciliophora</taxon>
        <taxon>Postciliodesmatophora</taxon>
        <taxon>Heterotrichea</taxon>
        <taxon>Heterotrichida</taxon>
        <taxon>Blepharismidae</taxon>
        <taxon>Blepharisma</taxon>
    </lineage>
</organism>
<feature type="coiled-coil region" evidence="1">
    <location>
        <begin position="109"/>
        <end position="203"/>
    </location>
</feature>
<evidence type="ECO:0000256" key="2">
    <source>
        <dbReference type="SAM" id="MobiDB-lite"/>
    </source>
</evidence>
<evidence type="ECO:0000256" key="1">
    <source>
        <dbReference type="SAM" id="Coils"/>
    </source>
</evidence>
<dbReference type="AlphaFoldDB" id="A0AAU9IIA5"/>
<feature type="coiled-coil region" evidence="1">
    <location>
        <begin position="397"/>
        <end position="466"/>
    </location>
</feature>
<evidence type="ECO:0000313" key="3">
    <source>
        <dbReference type="EMBL" id="CAG9315214.1"/>
    </source>
</evidence>
<keyword evidence="4" id="KW-1185">Reference proteome</keyword>
<gene>
    <name evidence="3" type="ORF">BSTOLATCC_MIC12988</name>
</gene>
<dbReference type="Proteomes" id="UP001162131">
    <property type="component" value="Unassembled WGS sequence"/>
</dbReference>
<proteinExistence type="predicted"/>
<feature type="coiled-coil region" evidence="1">
    <location>
        <begin position="330"/>
        <end position="371"/>
    </location>
</feature>
<evidence type="ECO:0000313" key="4">
    <source>
        <dbReference type="Proteomes" id="UP001162131"/>
    </source>
</evidence>
<feature type="coiled-coil region" evidence="1">
    <location>
        <begin position="502"/>
        <end position="536"/>
    </location>
</feature>
<dbReference type="EMBL" id="CAJZBQ010000013">
    <property type="protein sequence ID" value="CAG9315214.1"/>
    <property type="molecule type" value="Genomic_DNA"/>
</dbReference>
<comment type="caution">
    <text evidence="3">The sequence shown here is derived from an EMBL/GenBank/DDBJ whole genome shotgun (WGS) entry which is preliminary data.</text>
</comment>
<feature type="region of interest" description="Disordered" evidence="2">
    <location>
        <begin position="1"/>
        <end position="40"/>
    </location>
</feature>